<dbReference type="InterPro" id="IPR050330">
    <property type="entry name" value="Bact_OuterMem_StrucFunc"/>
</dbReference>
<reference evidence="9" key="1">
    <citation type="journal article" date="2019" name="Int. J. Syst. Evol. Microbiol.">
        <title>The Global Catalogue of Microorganisms (GCM) 10K type strain sequencing project: providing services to taxonomists for standard genome sequencing and annotation.</title>
        <authorList>
            <consortium name="The Broad Institute Genomics Platform"/>
            <consortium name="The Broad Institute Genome Sequencing Center for Infectious Disease"/>
            <person name="Wu L."/>
            <person name="Ma J."/>
        </authorList>
    </citation>
    <scope>NUCLEOTIDE SEQUENCE [LARGE SCALE GENOMIC DNA]</scope>
    <source>
        <strain evidence="9">JCM 16673</strain>
    </source>
</reference>
<keyword evidence="3" id="KW-0998">Cell outer membrane</keyword>
<dbReference type="EMBL" id="BAAAZE010000010">
    <property type="protein sequence ID" value="GAA4028117.1"/>
    <property type="molecule type" value="Genomic_DNA"/>
</dbReference>
<name>A0ABP7TLK7_9BURK</name>
<proteinExistence type="predicted"/>
<dbReference type="PRINTS" id="PR01021">
    <property type="entry name" value="OMPADOMAIN"/>
</dbReference>
<feature type="transmembrane region" description="Helical" evidence="6">
    <location>
        <begin position="12"/>
        <end position="38"/>
    </location>
</feature>
<evidence type="ECO:0000256" key="6">
    <source>
        <dbReference type="SAM" id="Phobius"/>
    </source>
</evidence>
<evidence type="ECO:0000256" key="5">
    <source>
        <dbReference type="SAM" id="MobiDB-lite"/>
    </source>
</evidence>
<dbReference type="RefSeq" id="WP_344763973.1">
    <property type="nucleotide sequence ID" value="NZ_BAAAZE010000010.1"/>
</dbReference>
<feature type="region of interest" description="Disordered" evidence="5">
    <location>
        <begin position="214"/>
        <end position="269"/>
    </location>
</feature>
<organism evidence="8 9">
    <name type="scientific">Actimicrobium antarcticum</name>
    <dbReference type="NCBI Taxonomy" id="1051899"/>
    <lineage>
        <taxon>Bacteria</taxon>
        <taxon>Pseudomonadati</taxon>
        <taxon>Pseudomonadota</taxon>
        <taxon>Betaproteobacteria</taxon>
        <taxon>Burkholderiales</taxon>
        <taxon>Oxalobacteraceae</taxon>
        <taxon>Actimicrobium</taxon>
    </lineage>
</organism>
<dbReference type="Proteomes" id="UP001501353">
    <property type="component" value="Unassembled WGS sequence"/>
</dbReference>
<dbReference type="Pfam" id="PF00691">
    <property type="entry name" value="OmpA"/>
    <property type="match status" value="1"/>
</dbReference>
<evidence type="ECO:0000256" key="4">
    <source>
        <dbReference type="PROSITE-ProRule" id="PRU00473"/>
    </source>
</evidence>
<keyword evidence="2 4" id="KW-0472">Membrane</keyword>
<dbReference type="PANTHER" id="PTHR30329">
    <property type="entry name" value="STATOR ELEMENT OF FLAGELLAR MOTOR COMPLEX"/>
    <property type="match status" value="1"/>
</dbReference>
<dbReference type="InterPro" id="IPR006665">
    <property type="entry name" value="OmpA-like"/>
</dbReference>
<evidence type="ECO:0000313" key="8">
    <source>
        <dbReference type="EMBL" id="GAA4028117.1"/>
    </source>
</evidence>
<evidence type="ECO:0000256" key="2">
    <source>
        <dbReference type="ARBA" id="ARBA00023136"/>
    </source>
</evidence>
<dbReference type="InterPro" id="IPR006664">
    <property type="entry name" value="OMP_bac"/>
</dbReference>
<comment type="subcellular location">
    <subcellularLocation>
        <location evidence="1">Cell outer membrane</location>
    </subcellularLocation>
</comment>
<dbReference type="InterPro" id="IPR036737">
    <property type="entry name" value="OmpA-like_sf"/>
</dbReference>
<dbReference type="Gene3D" id="3.30.1330.60">
    <property type="entry name" value="OmpA-like domain"/>
    <property type="match status" value="1"/>
</dbReference>
<comment type="caution">
    <text evidence="8">The sequence shown here is derived from an EMBL/GenBank/DDBJ whole genome shotgun (WGS) entry which is preliminary data.</text>
</comment>
<keyword evidence="6" id="KW-0812">Transmembrane</keyword>
<dbReference type="PANTHER" id="PTHR30329:SF21">
    <property type="entry name" value="LIPOPROTEIN YIAD-RELATED"/>
    <property type="match status" value="1"/>
</dbReference>
<evidence type="ECO:0000313" key="9">
    <source>
        <dbReference type="Proteomes" id="UP001501353"/>
    </source>
</evidence>
<evidence type="ECO:0000256" key="1">
    <source>
        <dbReference type="ARBA" id="ARBA00004442"/>
    </source>
</evidence>
<sequence length="407" mass="41702">MTSLTSRRGSAMIEFIVIGPVITLIGLAVLQYGLVFFARNHYNHASFMAARAGSTGHANLTTIEHAYATALAPLYGGGTNPAALAASAARALADIQTHAQVEIRNPTTESFQDFNVAALQARVGNGKRVIPNSGQQTRTAVIGTQSGQSIQDANLLKLRITTGYKPQVPLVGSLYLGLLQLQDDGTSGIRTTLLRAGRIPVVTDVMVQMQSDAIEGNNLSGPGTGNGADPGNTGNPPPVTQPPAGCTSPPCNTPPPSSPPGNPSPTEPGGNCTGGVCPICPDPVAVTVVVPGDITFAFGQATLTAAGMTQLDTLIASANAGGYTSVSVDGYTDQIGNDKTNLALSAARAQTIRTYLLGHGLSGLPIRATGHGAANLKVELAQCAGQTGVALQRCLAPNRRVDVTLNP</sequence>
<feature type="domain" description="OmpA-like" evidence="7">
    <location>
        <begin position="283"/>
        <end position="407"/>
    </location>
</feature>
<feature type="compositionally biased region" description="Pro residues" evidence="5">
    <location>
        <begin position="251"/>
        <end position="266"/>
    </location>
</feature>
<evidence type="ECO:0000259" key="7">
    <source>
        <dbReference type="PROSITE" id="PS51123"/>
    </source>
</evidence>
<keyword evidence="6" id="KW-1133">Transmembrane helix</keyword>
<protein>
    <recommendedName>
        <fullName evidence="7">OmpA-like domain-containing protein</fullName>
    </recommendedName>
</protein>
<dbReference type="SUPFAM" id="SSF103088">
    <property type="entry name" value="OmpA-like"/>
    <property type="match status" value="1"/>
</dbReference>
<keyword evidence="9" id="KW-1185">Reference proteome</keyword>
<dbReference type="PROSITE" id="PS51123">
    <property type="entry name" value="OMPA_2"/>
    <property type="match status" value="1"/>
</dbReference>
<gene>
    <name evidence="8" type="ORF">GCM10022212_27880</name>
</gene>
<dbReference type="CDD" id="cd07185">
    <property type="entry name" value="OmpA_C-like"/>
    <property type="match status" value="1"/>
</dbReference>
<evidence type="ECO:0000256" key="3">
    <source>
        <dbReference type="ARBA" id="ARBA00023237"/>
    </source>
</evidence>
<dbReference type="InterPro" id="IPR012495">
    <property type="entry name" value="TadE-like_dom"/>
</dbReference>
<dbReference type="Pfam" id="PF07811">
    <property type="entry name" value="TadE"/>
    <property type="match status" value="1"/>
</dbReference>
<accession>A0ABP7TLK7</accession>